<proteinExistence type="predicted"/>
<gene>
    <name evidence="1" type="ORF">ACG33_13065</name>
</gene>
<organism evidence="1 2">
    <name type="scientific">Steroidobacter denitrificans</name>
    <dbReference type="NCBI Taxonomy" id="465721"/>
    <lineage>
        <taxon>Bacteria</taxon>
        <taxon>Pseudomonadati</taxon>
        <taxon>Pseudomonadota</taxon>
        <taxon>Gammaproteobacteria</taxon>
        <taxon>Steroidobacterales</taxon>
        <taxon>Steroidobacteraceae</taxon>
        <taxon>Steroidobacter</taxon>
    </lineage>
</organism>
<dbReference type="RefSeq" id="WP_066921850.1">
    <property type="nucleotide sequence ID" value="NZ_CP011971.1"/>
</dbReference>
<evidence type="ECO:0000313" key="1">
    <source>
        <dbReference type="EMBL" id="AMN48011.1"/>
    </source>
</evidence>
<reference evidence="1 2" key="1">
    <citation type="submission" date="2015-06" db="EMBL/GenBank/DDBJ databases">
        <title>A Comprehensive Approach to Explore the Metabolic and Phylogenetic Diversity of Bacterial Steroid Degradation in the Environment: Testosterone as an Example.</title>
        <authorList>
            <person name="Yang F.-C."/>
            <person name="Chen Y.-L."/>
            <person name="Yu C.-P."/>
            <person name="Tang S.-L."/>
            <person name="Wang P.-H."/>
            <person name="Ismail W."/>
            <person name="Wang C.-H."/>
            <person name="Yang C.-Y."/>
            <person name="Chiang Y.-R."/>
        </authorList>
    </citation>
    <scope>NUCLEOTIDE SEQUENCE [LARGE SCALE GENOMIC DNA]</scope>
    <source>
        <strain evidence="1 2">DSM 18526</strain>
    </source>
</reference>
<name>A0A127FE22_STEDE</name>
<dbReference type="STRING" id="465721.ACG33_13065"/>
<keyword evidence="2" id="KW-1185">Reference proteome</keyword>
<dbReference type="EMBL" id="CP011971">
    <property type="protein sequence ID" value="AMN48011.1"/>
    <property type="molecule type" value="Genomic_DNA"/>
</dbReference>
<dbReference type="KEGG" id="sdf:ACG33_13065"/>
<dbReference type="Proteomes" id="UP000070250">
    <property type="component" value="Chromosome"/>
</dbReference>
<dbReference type="AlphaFoldDB" id="A0A127FE22"/>
<evidence type="ECO:0000313" key="2">
    <source>
        <dbReference type="Proteomes" id="UP000070250"/>
    </source>
</evidence>
<accession>A0A127FE22</accession>
<sequence length="92" mass="9998">MKAAVSAAIAKVQDEIDLTQRKVKKKAEETARHTHDALKAIDPNLAKELTPQFTPLTTAKWAGLFSVNMDIISCSCFTNSAGTVQSLHSRSN</sequence>
<protein>
    <submittedName>
        <fullName evidence="1">Uncharacterized protein</fullName>
    </submittedName>
</protein>